<gene>
    <name evidence="1" type="ORF">H4Q32_030072</name>
</gene>
<comment type="caution">
    <text evidence="1">The sequence shown here is derived from an EMBL/GenBank/DDBJ whole genome shotgun (WGS) entry which is preliminary data.</text>
</comment>
<sequence length="64" mass="7796">MYVFFSLKHGGGFQQKWLFGTFISEIWEKKCRTWLTLPPSSLSRRFDFRRTQENTFQLKESWVS</sequence>
<dbReference type="EMBL" id="JACTAM010000009">
    <property type="protein sequence ID" value="KAI2661048.1"/>
    <property type="molecule type" value="Genomic_DNA"/>
</dbReference>
<evidence type="ECO:0000313" key="2">
    <source>
        <dbReference type="Proteomes" id="UP000830375"/>
    </source>
</evidence>
<protein>
    <submittedName>
        <fullName evidence="1">Uncharacterized protein</fullName>
    </submittedName>
</protein>
<proteinExistence type="predicted"/>
<organism evidence="1 2">
    <name type="scientific">Labeo rohita</name>
    <name type="common">Indian major carp</name>
    <name type="synonym">Cyprinus rohita</name>
    <dbReference type="NCBI Taxonomy" id="84645"/>
    <lineage>
        <taxon>Eukaryota</taxon>
        <taxon>Metazoa</taxon>
        <taxon>Chordata</taxon>
        <taxon>Craniata</taxon>
        <taxon>Vertebrata</taxon>
        <taxon>Euteleostomi</taxon>
        <taxon>Actinopterygii</taxon>
        <taxon>Neopterygii</taxon>
        <taxon>Teleostei</taxon>
        <taxon>Ostariophysi</taxon>
        <taxon>Cypriniformes</taxon>
        <taxon>Cyprinidae</taxon>
        <taxon>Labeoninae</taxon>
        <taxon>Labeonini</taxon>
        <taxon>Labeo</taxon>
    </lineage>
</organism>
<keyword evidence="2" id="KW-1185">Reference proteome</keyword>
<reference evidence="1 2" key="1">
    <citation type="submission" date="2022-01" db="EMBL/GenBank/DDBJ databases">
        <title>A high-quality chromosome-level genome assembly of rohu carp, Labeo rohita.</title>
        <authorList>
            <person name="Arick M.A. II"/>
            <person name="Hsu C.-Y."/>
            <person name="Magbanua Z."/>
            <person name="Pechanova O."/>
            <person name="Grover C."/>
            <person name="Miller E."/>
            <person name="Thrash A."/>
            <person name="Ezzel L."/>
            <person name="Alam S."/>
            <person name="Benzie J."/>
            <person name="Hamilton M."/>
            <person name="Karsi A."/>
            <person name="Lawrence M.L."/>
            <person name="Peterson D.G."/>
        </authorList>
    </citation>
    <scope>NUCLEOTIDE SEQUENCE [LARGE SCALE GENOMIC DNA]</scope>
    <source>
        <strain evidence="2">BAU-BD-2019</strain>
        <tissue evidence="1">Blood</tissue>
    </source>
</reference>
<dbReference type="Proteomes" id="UP000830375">
    <property type="component" value="Unassembled WGS sequence"/>
</dbReference>
<evidence type="ECO:0000313" key="1">
    <source>
        <dbReference type="EMBL" id="KAI2661048.1"/>
    </source>
</evidence>
<name>A0ABQ8MGR5_LABRO</name>
<accession>A0ABQ8MGR5</accession>